<feature type="transmembrane region" description="Helical" evidence="1">
    <location>
        <begin position="96"/>
        <end position="115"/>
    </location>
</feature>
<comment type="caution">
    <text evidence="2">The sequence shown here is derived from an EMBL/GenBank/DDBJ whole genome shotgun (WGS) entry which is preliminary data.</text>
</comment>
<evidence type="ECO:0000256" key="1">
    <source>
        <dbReference type="SAM" id="Phobius"/>
    </source>
</evidence>
<sequence>MRKFLVTSFFIVVSLLSFTNVYAKKTLNDATSALNTVSQKTGIDKGDLPSVIGDTVKMLFVAVGLLFFGLMVYAGVRWMTARDKAESVDKARNTMIAAVLGLIILLASYAVTVFIQNKIIGS</sequence>
<evidence type="ECO:0000313" key="3">
    <source>
        <dbReference type="Proteomes" id="UP000181941"/>
    </source>
</evidence>
<accession>A0A1J4U6P0</accession>
<protein>
    <submittedName>
        <fullName evidence="2">Uncharacterized protein</fullName>
    </submittedName>
</protein>
<dbReference type="Proteomes" id="UP000181941">
    <property type="component" value="Unassembled WGS sequence"/>
</dbReference>
<dbReference type="Pfam" id="PF18895">
    <property type="entry name" value="T4SS_pilin"/>
    <property type="match status" value="1"/>
</dbReference>
<organism evidence="2 3">
    <name type="scientific">Candidatus Magasanikbacteria bacterium CG1_02_32_51</name>
    <dbReference type="NCBI Taxonomy" id="1805238"/>
    <lineage>
        <taxon>Bacteria</taxon>
        <taxon>Candidatus Magasanikiibacteriota</taxon>
    </lineage>
</organism>
<dbReference type="STRING" id="1805238.AUJ23_02755"/>
<dbReference type="InterPro" id="IPR043993">
    <property type="entry name" value="T4SS_pilin"/>
</dbReference>
<keyword evidence="1" id="KW-0472">Membrane</keyword>
<reference evidence="2 3" key="1">
    <citation type="journal article" date="2016" name="Environ. Microbiol.">
        <title>Genomic resolution of a cold subsurface aquifer community provides metabolic insights for novel microbes adapted to high CO concentrations.</title>
        <authorList>
            <person name="Probst A.J."/>
            <person name="Castelle C.J."/>
            <person name="Singh A."/>
            <person name="Brown C.T."/>
            <person name="Anantharaman K."/>
            <person name="Sharon I."/>
            <person name="Hug L.A."/>
            <person name="Burstein D."/>
            <person name="Emerson J.B."/>
            <person name="Thomas B.C."/>
            <person name="Banfield J.F."/>
        </authorList>
    </citation>
    <scope>NUCLEOTIDE SEQUENCE [LARGE SCALE GENOMIC DNA]</scope>
    <source>
        <strain evidence="2">CG1_02_32_51</strain>
    </source>
</reference>
<feature type="transmembrane region" description="Helical" evidence="1">
    <location>
        <begin position="58"/>
        <end position="76"/>
    </location>
</feature>
<dbReference type="AlphaFoldDB" id="A0A1J4U6P0"/>
<name>A0A1J4U6P0_9BACT</name>
<dbReference type="EMBL" id="MNVC01000031">
    <property type="protein sequence ID" value="OIO18947.1"/>
    <property type="molecule type" value="Genomic_DNA"/>
</dbReference>
<proteinExistence type="predicted"/>
<gene>
    <name evidence="2" type="ORF">AUJ23_02755</name>
</gene>
<keyword evidence="1" id="KW-1133">Transmembrane helix</keyword>
<keyword evidence="1" id="KW-0812">Transmembrane</keyword>
<evidence type="ECO:0000313" key="2">
    <source>
        <dbReference type="EMBL" id="OIO18947.1"/>
    </source>
</evidence>